<keyword evidence="1" id="KW-0489">Methyltransferase</keyword>
<dbReference type="InterPro" id="IPR029063">
    <property type="entry name" value="SAM-dependent_MTases_sf"/>
</dbReference>
<dbReference type="OrthoDB" id="5510182at2"/>
<evidence type="ECO:0000313" key="2">
    <source>
        <dbReference type="Proteomes" id="UP000235584"/>
    </source>
</evidence>
<keyword evidence="2" id="KW-1185">Reference proteome</keyword>
<dbReference type="KEGG" id="bsto:C0V70_05085"/>
<dbReference type="EMBL" id="CP025704">
    <property type="protein sequence ID" value="AUN97494.1"/>
    <property type="molecule type" value="Genomic_DNA"/>
</dbReference>
<dbReference type="GO" id="GO:0032259">
    <property type="term" value="P:methylation"/>
    <property type="evidence" value="ECO:0007669"/>
    <property type="project" value="UniProtKB-KW"/>
</dbReference>
<dbReference type="Gene3D" id="3.40.50.150">
    <property type="entry name" value="Vaccinia Virus protein VP39"/>
    <property type="match status" value="1"/>
</dbReference>
<proteinExistence type="predicted"/>
<evidence type="ECO:0000313" key="1">
    <source>
        <dbReference type="EMBL" id="AUN97494.1"/>
    </source>
</evidence>
<dbReference type="GO" id="GO:0008168">
    <property type="term" value="F:methyltransferase activity"/>
    <property type="evidence" value="ECO:0007669"/>
    <property type="project" value="UniProtKB-KW"/>
</dbReference>
<dbReference type="Proteomes" id="UP000235584">
    <property type="component" value="Chromosome"/>
</dbReference>
<protein>
    <submittedName>
        <fullName evidence="1">SAM-dependent methyltransferase</fullName>
    </submittedName>
</protein>
<gene>
    <name evidence="1" type="ORF">C0V70_05085</name>
</gene>
<sequence length="225" mass="25380">MENNPERDVVCADAIEWLQAQEKLEGASLVASMPDISEFPKWPLEKWKEWFKSTAALIMTKVPDDGVVVFYQSDIKYEGVWVDKGYLVQRAAEEVGLELLWHKIVCRVKPGYITFGRPAYSHVLCFSKNVRLLDLGKSTADVIPDLGEKTWERGMGLENCLMIVNFIKNHTQSNRIVHPFCGEGSVLAAANILGMNAQGIERSPKRAEKARQLKISDDLKSWIDG</sequence>
<keyword evidence="1" id="KW-0808">Transferase</keyword>
<dbReference type="RefSeq" id="WP_102242789.1">
    <property type="nucleotide sequence ID" value="NZ_CP025704.1"/>
</dbReference>
<accession>A0A2K9NRV7</accession>
<reference evidence="1 2" key="1">
    <citation type="submission" date="2018-01" db="EMBL/GenBank/DDBJ databases">
        <title>Complete genome sequence of Bacteriovorax stolpii DSM12778.</title>
        <authorList>
            <person name="Tang B."/>
            <person name="Chang J."/>
        </authorList>
    </citation>
    <scope>NUCLEOTIDE SEQUENCE [LARGE SCALE GENOMIC DNA]</scope>
    <source>
        <strain evidence="1 2">DSM 12778</strain>
    </source>
</reference>
<dbReference type="SUPFAM" id="SSF53335">
    <property type="entry name" value="S-adenosyl-L-methionine-dependent methyltransferases"/>
    <property type="match status" value="1"/>
</dbReference>
<dbReference type="AlphaFoldDB" id="A0A2K9NRV7"/>
<organism evidence="1 2">
    <name type="scientific">Bacteriovorax stolpii</name>
    <name type="common">Bdellovibrio stolpii</name>
    <dbReference type="NCBI Taxonomy" id="960"/>
    <lineage>
        <taxon>Bacteria</taxon>
        <taxon>Pseudomonadati</taxon>
        <taxon>Bdellovibrionota</taxon>
        <taxon>Bacteriovoracia</taxon>
        <taxon>Bacteriovoracales</taxon>
        <taxon>Bacteriovoracaceae</taxon>
        <taxon>Bacteriovorax</taxon>
    </lineage>
</organism>
<name>A0A2K9NRV7_BACTC</name>